<dbReference type="Proteomes" id="UP001166293">
    <property type="component" value="Unassembled WGS sequence"/>
</dbReference>
<name>A0ABS6NAX6_9RHOB</name>
<proteinExistence type="predicted"/>
<keyword evidence="3" id="KW-1185">Reference proteome</keyword>
<organism evidence="2 3">
    <name type="scientific">Thalassococcus arenae</name>
    <dbReference type="NCBI Taxonomy" id="2851652"/>
    <lineage>
        <taxon>Bacteria</taxon>
        <taxon>Pseudomonadati</taxon>
        <taxon>Pseudomonadota</taxon>
        <taxon>Alphaproteobacteria</taxon>
        <taxon>Rhodobacterales</taxon>
        <taxon>Roseobacteraceae</taxon>
        <taxon>Thalassococcus</taxon>
    </lineage>
</organism>
<feature type="region of interest" description="Disordered" evidence="1">
    <location>
        <begin position="20"/>
        <end position="40"/>
    </location>
</feature>
<evidence type="ECO:0000313" key="2">
    <source>
        <dbReference type="EMBL" id="MBV2360827.1"/>
    </source>
</evidence>
<evidence type="ECO:0008006" key="4">
    <source>
        <dbReference type="Google" id="ProtNLM"/>
    </source>
</evidence>
<evidence type="ECO:0000256" key="1">
    <source>
        <dbReference type="SAM" id="MobiDB-lite"/>
    </source>
</evidence>
<reference evidence="2" key="1">
    <citation type="submission" date="2021-06" db="EMBL/GenBank/DDBJ databases">
        <title>Thalassococcus sp. CAU 1522 isolated from sea sand, Republic of Korea.</title>
        <authorList>
            <person name="Kim W."/>
        </authorList>
    </citation>
    <scope>NUCLEOTIDE SEQUENCE</scope>
    <source>
        <strain evidence="2">CAU 1522</strain>
    </source>
</reference>
<sequence length="500" mass="52441">MAQDDPLSAIDWLGTDLLPRQTARPLPAPVNPADEPPVADSALAPQVDAQPLDAPNPAAAGLLPPAATGLPVTLWQGSDAARLSDLVQATDLAVPAMTGLMTMLLLAEADPPSGPGNGVPFLAARLDRLLDLGAVDQAGALLDRAGPRQAVLFDRWAQIGLLTGDGVPACQALAAEPRLSADTALRVYCTARDGDWTRAALILQTMGALGDMPPRTATLLALFLDPELADDIAAPPPPARPSPLEYRLYEALGEPLPTAALPRAFAVLDLAGNNGWKAQIEAAERLARAGTLPANRLLGLYTLRQPAASGGLWDRVAAFQAFEAALDSDAAGTRSRALEQLWPQMRSAGLLVPVAALFADRIAGLEFEGRAALMARYALLLSPEYEALGARDDDTDPRLRFLSDIARGAAPGVIPDLPHADPVAAAFSGAPMPETLQSQLTQGRLGEVILRAMALFASGAEGNTEDLTDALATLRRVGLEDAARRAALQLVILDAERARR</sequence>
<evidence type="ECO:0000313" key="3">
    <source>
        <dbReference type="Proteomes" id="UP001166293"/>
    </source>
</evidence>
<accession>A0ABS6NAX6</accession>
<dbReference type="EMBL" id="JAHRWL010000002">
    <property type="protein sequence ID" value="MBV2360827.1"/>
    <property type="molecule type" value="Genomic_DNA"/>
</dbReference>
<gene>
    <name evidence="2" type="ORF">KUH32_13755</name>
</gene>
<comment type="caution">
    <text evidence="2">The sequence shown here is derived from an EMBL/GenBank/DDBJ whole genome shotgun (WGS) entry which is preliminary data.</text>
</comment>
<protein>
    <recommendedName>
        <fullName evidence="4">Antifreeze glycopeptide polyprotein</fullName>
    </recommendedName>
</protein>